<dbReference type="InterPro" id="IPR015422">
    <property type="entry name" value="PyrdxlP-dep_Trfase_small"/>
</dbReference>
<evidence type="ECO:0000256" key="2">
    <source>
        <dbReference type="ARBA" id="ARBA00008954"/>
    </source>
</evidence>
<dbReference type="InterPro" id="IPR005814">
    <property type="entry name" value="Aminotrans_3"/>
</dbReference>
<dbReference type="Gene3D" id="3.90.1150.10">
    <property type="entry name" value="Aspartate Aminotransferase, domain 1"/>
    <property type="match status" value="1"/>
</dbReference>
<dbReference type="Pfam" id="PF00202">
    <property type="entry name" value="Aminotran_3"/>
    <property type="match status" value="1"/>
</dbReference>
<organism evidence="5 6">
    <name type="scientific">Candidatus Methylacidiphilum fumarolicum</name>
    <dbReference type="NCBI Taxonomy" id="591154"/>
    <lineage>
        <taxon>Bacteria</taxon>
        <taxon>Pseudomonadati</taxon>
        <taxon>Verrucomicrobiota</taxon>
        <taxon>Methylacidiphilae</taxon>
        <taxon>Methylacidiphilales</taxon>
        <taxon>Methylacidiphilaceae</taxon>
        <taxon>Methylacidiphilum (ex Ratnadevi et al. 2023)</taxon>
    </lineage>
</organism>
<evidence type="ECO:0000256" key="4">
    <source>
        <dbReference type="RuleBase" id="RU003560"/>
    </source>
</evidence>
<evidence type="ECO:0000256" key="3">
    <source>
        <dbReference type="ARBA" id="ARBA00022898"/>
    </source>
</evidence>
<proteinExistence type="inferred from homology"/>
<dbReference type="Gene3D" id="3.40.640.10">
    <property type="entry name" value="Type I PLP-dependent aspartate aminotransferase-like (Major domain)"/>
    <property type="match status" value="1"/>
</dbReference>
<name>A0ABM9IEU4_9BACT</name>
<dbReference type="Proteomes" id="UP001161497">
    <property type="component" value="Chromosome"/>
</dbReference>
<accession>A0ABM9IEU4</accession>
<keyword evidence="5" id="KW-0808">Transferase</keyword>
<comment type="similarity">
    <text evidence="2 4">Belongs to the class-III pyridoxal-phosphate-dependent aminotransferase family.</text>
</comment>
<comment type="cofactor">
    <cofactor evidence="1">
        <name>pyridoxal 5'-phosphate</name>
        <dbReference type="ChEBI" id="CHEBI:597326"/>
    </cofactor>
</comment>
<dbReference type="EMBL" id="OX458932">
    <property type="protein sequence ID" value="CAI9086227.1"/>
    <property type="molecule type" value="Genomic_DNA"/>
</dbReference>
<dbReference type="SUPFAM" id="SSF53383">
    <property type="entry name" value="PLP-dependent transferases"/>
    <property type="match status" value="1"/>
</dbReference>
<evidence type="ECO:0000313" key="6">
    <source>
        <dbReference type="Proteomes" id="UP001161497"/>
    </source>
</evidence>
<gene>
    <name evidence="5" type="primary">bioA</name>
    <name evidence="5" type="ORF">MFUM_1905</name>
</gene>
<keyword evidence="3 4" id="KW-0663">Pyridoxal phosphate</keyword>
<dbReference type="PANTHER" id="PTHR43094:SF1">
    <property type="entry name" value="AMINOTRANSFERASE CLASS-III"/>
    <property type="match status" value="1"/>
</dbReference>
<protein>
    <submittedName>
        <fullName evidence="5">Adenosylmethionine-8-amino-7-oxononanoate aminotransferase</fullName>
    </submittedName>
</protein>
<dbReference type="InterPro" id="IPR015421">
    <property type="entry name" value="PyrdxlP-dep_Trfase_major"/>
</dbReference>
<dbReference type="PIRSF" id="PIRSF000521">
    <property type="entry name" value="Transaminase_4ab_Lys_Orn"/>
    <property type="match status" value="1"/>
</dbReference>
<keyword evidence="6" id="KW-1185">Reference proteome</keyword>
<dbReference type="PANTHER" id="PTHR43094">
    <property type="entry name" value="AMINOTRANSFERASE"/>
    <property type="match status" value="1"/>
</dbReference>
<dbReference type="CDD" id="cd00610">
    <property type="entry name" value="OAT_like"/>
    <property type="match status" value="1"/>
</dbReference>
<dbReference type="RefSeq" id="WP_009059223.1">
    <property type="nucleotide sequence ID" value="NZ_JAHXRZ010000007.1"/>
</dbReference>
<sequence length="441" mass="49120">MSLPSSYFFFEPSSATPSLIIERAQGIYLYTKEGKEIIDAASGAVVVNIGQGREEIATIAQEQIKKLDYIVPIWLSEALEGLVKKLSEWFPTEPYRFYFTTGGAESVEAAFRFAFLYQIAENKPWKNKILSRWTSYHGITLGALSASGNRLRREHLEHCLLDWPKIPPPYCYRCPWSKTYPSCGIACAQALEEVLHSKTGNSIAAFIAEPIIGASGGAIVPVEEYWPAIADICKKHGLLLIVDEVMTGFGRTGKRFAFEHWKLQPDIIVSAKGLSGGYIPMGMLAVREELVQRCEKVAKNFMFFTYTSHPLSCAIAKKVIDILEAENLIDHSMKMGELLGQSLKNELANHPFVGEIRGKGLFWGVEFVKSKITKEPFPPEEGFLNRLLRKALELGVFFYPCQGMADGFSGEAVLVCPPLIVKEGDILKIVAVLKESLNQLI</sequence>
<dbReference type="GO" id="GO:0008483">
    <property type="term" value="F:transaminase activity"/>
    <property type="evidence" value="ECO:0007669"/>
    <property type="project" value="UniProtKB-KW"/>
</dbReference>
<reference evidence="5" key="1">
    <citation type="submission" date="2023-03" db="EMBL/GenBank/DDBJ databases">
        <authorList>
            <person name="Cremers G."/>
            <person name="Picone N."/>
        </authorList>
    </citation>
    <scope>NUCLEOTIDE SEQUENCE</scope>
    <source>
        <strain evidence="5">Sample_alias</strain>
    </source>
</reference>
<evidence type="ECO:0000256" key="1">
    <source>
        <dbReference type="ARBA" id="ARBA00001933"/>
    </source>
</evidence>
<evidence type="ECO:0000313" key="5">
    <source>
        <dbReference type="EMBL" id="CAI9086227.1"/>
    </source>
</evidence>
<dbReference type="InterPro" id="IPR049704">
    <property type="entry name" value="Aminotrans_3_PPA_site"/>
</dbReference>
<dbReference type="PROSITE" id="PS00600">
    <property type="entry name" value="AA_TRANSFER_CLASS_3"/>
    <property type="match status" value="1"/>
</dbReference>
<keyword evidence="5" id="KW-0032">Aminotransferase</keyword>
<dbReference type="InterPro" id="IPR015424">
    <property type="entry name" value="PyrdxlP-dep_Trfase"/>
</dbReference>